<gene>
    <name evidence="2" type="ORF">DIABBA_LOCUS12561</name>
</gene>
<dbReference type="SUPFAM" id="SSF46938">
    <property type="entry name" value="CRAL/TRIO N-terminal domain"/>
    <property type="match status" value="1"/>
</dbReference>
<dbReference type="InterPro" id="IPR001251">
    <property type="entry name" value="CRAL-TRIO_dom"/>
</dbReference>
<dbReference type="Pfam" id="PF00650">
    <property type="entry name" value="CRAL_TRIO"/>
    <property type="match status" value="1"/>
</dbReference>
<dbReference type="GO" id="GO:1902936">
    <property type="term" value="F:phosphatidylinositol bisphosphate binding"/>
    <property type="evidence" value="ECO:0007669"/>
    <property type="project" value="TreeGrafter"/>
</dbReference>
<keyword evidence="3" id="KW-1185">Reference proteome</keyword>
<dbReference type="CDD" id="cd00170">
    <property type="entry name" value="SEC14"/>
    <property type="match status" value="1"/>
</dbReference>
<organism evidence="2 3">
    <name type="scientific">Diabrotica balteata</name>
    <name type="common">Banded cucumber beetle</name>
    <dbReference type="NCBI Taxonomy" id="107213"/>
    <lineage>
        <taxon>Eukaryota</taxon>
        <taxon>Metazoa</taxon>
        <taxon>Ecdysozoa</taxon>
        <taxon>Arthropoda</taxon>
        <taxon>Hexapoda</taxon>
        <taxon>Insecta</taxon>
        <taxon>Pterygota</taxon>
        <taxon>Neoptera</taxon>
        <taxon>Endopterygota</taxon>
        <taxon>Coleoptera</taxon>
        <taxon>Polyphaga</taxon>
        <taxon>Cucujiformia</taxon>
        <taxon>Chrysomeloidea</taxon>
        <taxon>Chrysomelidae</taxon>
        <taxon>Galerucinae</taxon>
        <taxon>Diabroticina</taxon>
        <taxon>Diabroticites</taxon>
        <taxon>Diabrotica</taxon>
    </lineage>
</organism>
<name>A0A9N9TB80_DIABA</name>
<sequence>MENGVSEKVDMLRDWIKQQPHLPHKNNDVLLKRFIYCCNGSIEVAKKLIDLFYSMRLQIPELFSDRDPAHPDIDKAWQVMDLLPLPILTKDKYQILVYRLNTSDADNFNFINAAKTFTMISDVRMIQESSLAEGEIPVFDLKNFTIKHFTKFVFPIMRKQAVYSQEALPIRLKQIHFVNASSFFDKIMFFMKPVLKSEVVKMLHVHLPNSETLYDFLPRDLLPEEYGGTIGSCENLKKIWRTKMLDEREYFTNEEYWKVDESKRPAGSDNSHSQYFGMQGSFKTLSID</sequence>
<dbReference type="PANTHER" id="PTHR10174">
    <property type="entry name" value="ALPHA-TOCOPHEROL TRANSFER PROTEIN-RELATED"/>
    <property type="match status" value="1"/>
</dbReference>
<dbReference type="SMART" id="SM00516">
    <property type="entry name" value="SEC14"/>
    <property type="match status" value="1"/>
</dbReference>
<evidence type="ECO:0000313" key="3">
    <source>
        <dbReference type="Proteomes" id="UP001153709"/>
    </source>
</evidence>
<accession>A0A9N9TB80</accession>
<feature type="domain" description="CRAL-TRIO" evidence="1">
    <location>
        <begin position="74"/>
        <end position="231"/>
    </location>
</feature>
<dbReference type="PANTHER" id="PTHR10174:SF222">
    <property type="entry name" value="GH10083P-RELATED"/>
    <property type="match status" value="1"/>
</dbReference>
<dbReference type="Proteomes" id="UP001153709">
    <property type="component" value="Chromosome 8"/>
</dbReference>
<dbReference type="EMBL" id="OU898283">
    <property type="protein sequence ID" value="CAG9839837.1"/>
    <property type="molecule type" value="Genomic_DNA"/>
</dbReference>
<dbReference type="Gene3D" id="3.40.525.10">
    <property type="entry name" value="CRAL-TRIO lipid binding domain"/>
    <property type="match status" value="1"/>
</dbReference>
<dbReference type="InterPro" id="IPR036273">
    <property type="entry name" value="CRAL/TRIO_N_dom_sf"/>
</dbReference>
<dbReference type="SUPFAM" id="SSF52087">
    <property type="entry name" value="CRAL/TRIO domain"/>
    <property type="match status" value="1"/>
</dbReference>
<dbReference type="InterPro" id="IPR036865">
    <property type="entry name" value="CRAL-TRIO_dom_sf"/>
</dbReference>
<protein>
    <recommendedName>
        <fullName evidence="1">CRAL-TRIO domain-containing protein</fullName>
    </recommendedName>
</protein>
<evidence type="ECO:0000313" key="2">
    <source>
        <dbReference type="EMBL" id="CAG9839837.1"/>
    </source>
</evidence>
<evidence type="ECO:0000259" key="1">
    <source>
        <dbReference type="SMART" id="SM00516"/>
    </source>
</evidence>
<dbReference type="AlphaFoldDB" id="A0A9N9TB80"/>
<reference evidence="2" key="1">
    <citation type="submission" date="2022-01" db="EMBL/GenBank/DDBJ databases">
        <authorList>
            <person name="King R."/>
        </authorList>
    </citation>
    <scope>NUCLEOTIDE SEQUENCE</scope>
</reference>
<dbReference type="PRINTS" id="PR00180">
    <property type="entry name" value="CRETINALDHBP"/>
</dbReference>
<dbReference type="Gene3D" id="1.20.5.1200">
    <property type="entry name" value="Alpha-tocopherol transfer"/>
    <property type="match status" value="1"/>
</dbReference>
<dbReference type="GO" id="GO:0016020">
    <property type="term" value="C:membrane"/>
    <property type="evidence" value="ECO:0007669"/>
    <property type="project" value="TreeGrafter"/>
</dbReference>
<proteinExistence type="predicted"/>
<dbReference type="OrthoDB" id="6682367at2759"/>